<evidence type="ECO:0000313" key="1">
    <source>
        <dbReference type="EMBL" id="KAG8552408.1"/>
    </source>
</evidence>
<dbReference type="PANTHER" id="PTHR31919">
    <property type="entry name" value="ZINC FINGERS AND HOMEOBOXES PROTEIN 1, ISOFORM 2"/>
    <property type="match status" value="1"/>
</dbReference>
<dbReference type="PANTHER" id="PTHR31919:SF1">
    <property type="entry name" value="ZINC FINGERS AND HOMEOBOXES PROTEIN 1, ISOFORM 2"/>
    <property type="match status" value="1"/>
</dbReference>
<dbReference type="Proteomes" id="UP000824782">
    <property type="component" value="Unassembled WGS sequence"/>
</dbReference>
<dbReference type="Gene3D" id="1.25.40.10">
    <property type="entry name" value="Tetratricopeptide repeat domain"/>
    <property type="match status" value="1"/>
</dbReference>
<protein>
    <submittedName>
        <fullName evidence="1">Uncharacterized protein</fullName>
    </submittedName>
</protein>
<dbReference type="SUPFAM" id="SSF48452">
    <property type="entry name" value="TPR-like"/>
    <property type="match status" value="1"/>
</dbReference>
<name>A0AAV6ZWL0_ENGPU</name>
<dbReference type="InterPro" id="IPR011990">
    <property type="entry name" value="TPR-like_helical_dom_sf"/>
</dbReference>
<accession>A0AAV6ZWL0</accession>
<dbReference type="AlphaFoldDB" id="A0AAV6ZWL0"/>
<evidence type="ECO:0000313" key="2">
    <source>
        <dbReference type="Proteomes" id="UP000824782"/>
    </source>
</evidence>
<proteinExistence type="predicted"/>
<dbReference type="EMBL" id="WNYA01000011">
    <property type="protein sequence ID" value="KAG8552408.1"/>
    <property type="molecule type" value="Genomic_DNA"/>
</dbReference>
<dbReference type="Pfam" id="PF17826">
    <property type="entry name" value="DUF5588"/>
    <property type="match status" value="1"/>
</dbReference>
<reference evidence="1" key="1">
    <citation type="thesis" date="2020" institute="ProQuest LLC" country="789 East Eisenhower Parkway, Ann Arbor, MI, USA">
        <title>Comparative Genomics and Chromosome Evolution.</title>
        <authorList>
            <person name="Mudd A.B."/>
        </authorList>
    </citation>
    <scope>NUCLEOTIDE SEQUENCE</scope>
    <source>
        <strain evidence="1">237g6f4</strain>
        <tissue evidence="1">Blood</tissue>
    </source>
</reference>
<sequence length="349" mass="40319">MECDFCFEDSVFSETRERTGQRGLPYIAKQREPEWFNEDLNPDDLVEVHTVLKFRADLSYRQEDFEKAFSEYSDCCALIPPANNAMRRDVQESQARCLMHLGRHKEALEIAEMLAKGVGNTDHLTGVLQLQANIHRHLENLHEEVTCLQQLISLHPFNPQFWLCLAQSYMSLCLDISNFKDPSQNNNRFSLCSWKSLGKQQCIGDVTQSIDFTVSRDDTLGYCNESDSSPSTVYTTKEELWIWSCACFIRARLLFQFIQPQHASFVLDNNLKTQEKIEKQLEKVGLLEEQKILIEEVMGEDLLAEKTKEEGQMDTKTTQALTSFIMPTDTEFRVRWFQKISALMVPASE</sequence>
<keyword evidence="2" id="KW-1185">Reference proteome</keyword>
<comment type="caution">
    <text evidence="1">The sequence shown here is derived from an EMBL/GenBank/DDBJ whole genome shotgun (WGS) entry which is preliminary data.</text>
</comment>
<organism evidence="1 2">
    <name type="scientific">Engystomops pustulosus</name>
    <name type="common">Tungara frog</name>
    <name type="synonym">Physalaemus pustulosus</name>
    <dbReference type="NCBI Taxonomy" id="76066"/>
    <lineage>
        <taxon>Eukaryota</taxon>
        <taxon>Metazoa</taxon>
        <taxon>Chordata</taxon>
        <taxon>Craniata</taxon>
        <taxon>Vertebrata</taxon>
        <taxon>Euteleostomi</taxon>
        <taxon>Amphibia</taxon>
        <taxon>Batrachia</taxon>
        <taxon>Anura</taxon>
        <taxon>Neobatrachia</taxon>
        <taxon>Hyloidea</taxon>
        <taxon>Leptodactylidae</taxon>
        <taxon>Leiuperinae</taxon>
        <taxon>Engystomops</taxon>
    </lineage>
</organism>
<gene>
    <name evidence="1" type="ORF">GDO81_004519</name>
</gene>
<dbReference type="InterPro" id="IPR041404">
    <property type="entry name" value="DUF5588"/>
</dbReference>